<sequence length="76" mass="8452">MNIIVCLRISNFSSDLPEFCSRDSSLIVKEIFGVTDDDADTLRMHTLSEIDDVESMKKMVDDSVLKGHSEESPSTA</sequence>
<organism evidence="2 3">
    <name type="scientific">Musa acuminata subsp. malaccensis</name>
    <name type="common">Wild banana</name>
    <name type="synonym">Musa malaccensis</name>
    <dbReference type="NCBI Taxonomy" id="214687"/>
    <lineage>
        <taxon>Eukaryota</taxon>
        <taxon>Viridiplantae</taxon>
        <taxon>Streptophyta</taxon>
        <taxon>Embryophyta</taxon>
        <taxon>Tracheophyta</taxon>
        <taxon>Spermatophyta</taxon>
        <taxon>Magnoliopsida</taxon>
        <taxon>Liliopsida</taxon>
        <taxon>Zingiberales</taxon>
        <taxon>Musaceae</taxon>
        <taxon>Musa</taxon>
    </lineage>
</organism>
<name>A0A804IWA3_MUSAM</name>
<proteinExistence type="predicted"/>
<evidence type="ECO:0000313" key="1">
    <source>
        <dbReference type="EMBL" id="CAG1843999.1"/>
    </source>
</evidence>
<dbReference type="Proteomes" id="UP000012960">
    <property type="component" value="Unplaced"/>
</dbReference>
<dbReference type="AlphaFoldDB" id="A0A804IWA3"/>
<dbReference type="PANTHER" id="PTHR36793">
    <property type="entry name" value="RIBOSOMAL RNA SMALL SUBUNIT METHYLTRANSFERASE J"/>
    <property type="match status" value="1"/>
</dbReference>
<reference evidence="2" key="2">
    <citation type="submission" date="2021-05" db="UniProtKB">
        <authorList>
            <consortium name="EnsemblPlants"/>
        </authorList>
    </citation>
    <scope>IDENTIFICATION</scope>
    <source>
        <strain evidence="2">subsp. malaccensis</strain>
    </source>
</reference>
<protein>
    <submittedName>
        <fullName evidence="1">(wild Malaysian banana) hypothetical protein</fullName>
    </submittedName>
</protein>
<accession>A0A804IWA3</accession>
<dbReference type="EnsemblPlants" id="Ma04_t31920.1">
    <property type="protein sequence ID" value="Ma04_p31920.1"/>
    <property type="gene ID" value="Ma04_g31920"/>
</dbReference>
<evidence type="ECO:0000313" key="2">
    <source>
        <dbReference type="EnsemblPlants" id="Ma04_p31920.1"/>
    </source>
</evidence>
<dbReference type="Gramene" id="Ma04_t31920.1">
    <property type="protein sequence ID" value="Ma04_p31920.1"/>
    <property type="gene ID" value="Ma04_g31920"/>
</dbReference>
<evidence type="ECO:0000313" key="3">
    <source>
        <dbReference type="Proteomes" id="UP000012960"/>
    </source>
</evidence>
<reference evidence="1" key="1">
    <citation type="submission" date="2021-03" db="EMBL/GenBank/DDBJ databases">
        <authorList>
            <consortium name="Genoscope - CEA"/>
            <person name="William W."/>
        </authorList>
    </citation>
    <scope>NUCLEOTIDE SEQUENCE</scope>
    <source>
        <strain evidence="1">Doubled-haploid Pahang</strain>
    </source>
</reference>
<keyword evidence="3" id="KW-1185">Reference proteome</keyword>
<dbReference type="EMBL" id="HG996469">
    <property type="protein sequence ID" value="CAG1843999.1"/>
    <property type="molecule type" value="Genomic_DNA"/>
</dbReference>
<gene>
    <name evidence="1" type="ORF">GSMUA_137940.1</name>
</gene>
<dbReference type="InParanoid" id="A0A804IWA3"/>
<dbReference type="PANTHER" id="PTHR36793:SF1">
    <property type="entry name" value="RIBOSOMAL RNA SMALL SUBUNIT METHYLTRANSFERASE J"/>
    <property type="match status" value="1"/>
</dbReference>